<dbReference type="PANTHER" id="PTHR28630">
    <property type="match status" value="1"/>
</dbReference>
<evidence type="ECO:0000313" key="9">
    <source>
        <dbReference type="Proteomes" id="UP000232323"/>
    </source>
</evidence>
<dbReference type="PANTHER" id="PTHR28630:SF31">
    <property type="entry name" value="PEROXIREDOXIN-LIKE 2A"/>
    <property type="match status" value="1"/>
</dbReference>
<name>A0A250WZT8_9CHLO</name>
<dbReference type="STRING" id="1157962.A0A250WZT8"/>
<reference evidence="8 9" key="1">
    <citation type="submission" date="2017-08" db="EMBL/GenBank/DDBJ databases">
        <title>Acidophilic green algal genome provides insights into adaptation to an acidic environment.</title>
        <authorList>
            <person name="Hirooka S."/>
            <person name="Hirose Y."/>
            <person name="Kanesaki Y."/>
            <person name="Higuchi S."/>
            <person name="Fujiwara T."/>
            <person name="Onuma R."/>
            <person name="Era A."/>
            <person name="Ohbayashi R."/>
            <person name="Uzuka A."/>
            <person name="Nozaki H."/>
            <person name="Yoshikawa H."/>
            <person name="Miyagishima S.Y."/>
        </authorList>
    </citation>
    <scope>NUCLEOTIDE SEQUENCE [LARGE SCALE GENOMIC DNA]</scope>
    <source>
        <strain evidence="8 9">NIES-2499</strain>
    </source>
</reference>
<comment type="caution">
    <text evidence="8">The sequence shown here is derived from an EMBL/GenBank/DDBJ whole genome shotgun (WGS) entry which is preliminary data.</text>
</comment>
<evidence type="ECO:0000256" key="2">
    <source>
        <dbReference type="ARBA" id="ARBA00022490"/>
    </source>
</evidence>
<dbReference type="EMBL" id="BEGY01000015">
    <property type="protein sequence ID" value="GAX76132.1"/>
    <property type="molecule type" value="Genomic_DNA"/>
</dbReference>
<sequence>MGRQSSKAIAKTKLVLLENKEVRLKFEAESLWNEQPVVFYLLRRPGCILCRYQARELWDHLEPQLQSLGIRLVCVIHEYLQAEVRLFSPKYWPGEIYHDEDRELFKFLGGGKVRRACPLSAFNPFHSFWKEVSLAKTKVKEYNYVGEKFILGGVLIVNSKANGGEVLLTQVEKEIGRPPSLPDILSVLSQLPCAK</sequence>
<gene>
    <name evidence="8" type="ORF">CEUSTIGMA_g3575.t1</name>
</gene>
<organism evidence="8 9">
    <name type="scientific">Chlamydomonas eustigma</name>
    <dbReference type="NCBI Taxonomy" id="1157962"/>
    <lineage>
        <taxon>Eukaryota</taxon>
        <taxon>Viridiplantae</taxon>
        <taxon>Chlorophyta</taxon>
        <taxon>core chlorophytes</taxon>
        <taxon>Chlorophyceae</taxon>
        <taxon>CS clade</taxon>
        <taxon>Chlamydomonadales</taxon>
        <taxon>Chlamydomonadaceae</taxon>
        <taxon>Chlamydomonas</taxon>
    </lineage>
</organism>
<dbReference type="Proteomes" id="UP000232323">
    <property type="component" value="Unassembled WGS sequence"/>
</dbReference>
<keyword evidence="2" id="KW-0963">Cytoplasm</keyword>
<comment type="similarity">
    <text evidence="4">Belongs to the peroxiredoxin-like PRXL2 family. PRXL2A subfamily.</text>
</comment>
<protein>
    <recommendedName>
        <fullName evidence="5">Peroxiredoxin-like 2A</fullName>
    </recommendedName>
    <alternativeName>
        <fullName evidence="7">Peroxiredoxin-like 2 activated in M-CSF stimulated monocytes</fullName>
    </alternativeName>
    <alternativeName>
        <fullName evidence="6">Redox-regulatory protein FAM213A</fullName>
    </alternativeName>
</protein>
<evidence type="ECO:0000256" key="6">
    <source>
        <dbReference type="ARBA" id="ARBA00032058"/>
    </source>
</evidence>
<dbReference type="InterPro" id="IPR032801">
    <property type="entry name" value="PXL2A/B/C"/>
</dbReference>
<proteinExistence type="inferred from homology"/>
<evidence type="ECO:0000256" key="5">
    <source>
        <dbReference type="ARBA" id="ARBA00023849"/>
    </source>
</evidence>
<evidence type="ECO:0000256" key="4">
    <source>
        <dbReference type="ARBA" id="ARBA00023787"/>
    </source>
</evidence>
<dbReference type="Pfam" id="PF13911">
    <property type="entry name" value="AhpC-TSA_2"/>
    <property type="match status" value="1"/>
</dbReference>
<evidence type="ECO:0000256" key="7">
    <source>
        <dbReference type="ARBA" id="ARBA00032129"/>
    </source>
</evidence>
<keyword evidence="3" id="KW-0676">Redox-active center</keyword>
<evidence type="ECO:0000313" key="8">
    <source>
        <dbReference type="EMBL" id="GAX76132.1"/>
    </source>
</evidence>
<dbReference type="AlphaFoldDB" id="A0A250WZT8"/>
<dbReference type="GO" id="GO:0005737">
    <property type="term" value="C:cytoplasm"/>
    <property type="evidence" value="ECO:0007669"/>
    <property type="project" value="UniProtKB-SubCell"/>
</dbReference>
<accession>A0A250WZT8</accession>
<keyword evidence="9" id="KW-1185">Reference proteome</keyword>
<comment type="subcellular location">
    <subcellularLocation>
        <location evidence="1">Cytoplasm</location>
    </subcellularLocation>
</comment>
<dbReference type="OrthoDB" id="40334at2759"/>
<evidence type="ECO:0000256" key="3">
    <source>
        <dbReference type="ARBA" id="ARBA00023284"/>
    </source>
</evidence>
<evidence type="ECO:0000256" key="1">
    <source>
        <dbReference type="ARBA" id="ARBA00004496"/>
    </source>
</evidence>